<sequence length="64" mass="7443">MLDDIIELALDVVGELTEAAFSSGTGRIRREKTMKATPKRSVKREKGRKEDPWDWKEETPPWEK</sequence>
<organism evidence="2 3">
    <name type="scientific">Intestinimonas butyriciproducens</name>
    <dbReference type="NCBI Taxonomy" id="1297617"/>
    <lineage>
        <taxon>Bacteria</taxon>
        <taxon>Bacillati</taxon>
        <taxon>Bacillota</taxon>
        <taxon>Clostridia</taxon>
        <taxon>Eubacteriales</taxon>
        <taxon>Intestinimonas</taxon>
    </lineage>
</organism>
<evidence type="ECO:0000256" key="1">
    <source>
        <dbReference type="SAM" id="MobiDB-lite"/>
    </source>
</evidence>
<reference evidence="2 3" key="1">
    <citation type="journal article" date="2015" name="Nat. Commun.">
        <title>Production of butyrate from lysine and the Amadori product fructoselysine by a human gut commensal.</title>
        <authorList>
            <person name="Bui T.P."/>
            <person name="Ritari J."/>
            <person name="Boeren S."/>
            <person name="de Waard P."/>
            <person name="Plugge C.M."/>
            <person name="de Vos W.M."/>
        </authorList>
    </citation>
    <scope>NUCLEOTIDE SEQUENCE [LARGE SCALE GENOMIC DNA]</scope>
    <source>
        <strain evidence="2 3">AF211</strain>
    </source>
</reference>
<evidence type="ECO:0000313" key="2">
    <source>
        <dbReference type="EMBL" id="ALP93949.1"/>
    </source>
</evidence>
<feature type="compositionally biased region" description="Basic residues" evidence="1">
    <location>
        <begin position="27"/>
        <end position="46"/>
    </location>
</feature>
<feature type="compositionally biased region" description="Basic and acidic residues" evidence="1">
    <location>
        <begin position="47"/>
        <end position="64"/>
    </location>
</feature>
<feature type="region of interest" description="Disordered" evidence="1">
    <location>
        <begin position="24"/>
        <end position="64"/>
    </location>
</feature>
<protein>
    <submittedName>
        <fullName evidence="2">Uncharacterized protein</fullName>
    </submittedName>
</protein>
<proteinExistence type="predicted"/>
<dbReference type="AlphaFoldDB" id="A0A0S2W3N4"/>
<reference evidence="3" key="2">
    <citation type="submission" date="2015-04" db="EMBL/GenBank/DDBJ databases">
        <title>A butyrogenic pathway from the amino acid lysine in a human gut commensal.</title>
        <authorList>
            <person name="de Vos W.M."/>
            <person name="Bui N.T.P."/>
            <person name="Plugge C.M."/>
            <person name="Ritari J."/>
        </authorList>
    </citation>
    <scope>NUCLEOTIDE SEQUENCE [LARGE SCALE GENOMIC DNA]</scope>
    <source>
        <strain evidence="3">AF211</strain>
    </source>
</reference>
<keyword evidence="3" id="KW-1185">Reference proteome</keyword>
<name>A0A0S2W3N4_9FIRM</name>
<dbReference type="STRING" id="1297617.IB211_01557"/>
<dbReference type="EMBL" id="CP011307">
    <property type="protein sequence ID" value="ALP93949.1"/>
    <property type="molecule type" value="Genomic_DNA"/>
</dbReference>
<dbReference type="RefSeq" id="WP_033117224.1">
    <property type="nucleotide sequence ID" value="NZ_CALICV010000046.1"/>
</dbReference>
<gene>
    <name evidence="2" type="ORF">IB211_01557</name>
</gene>
<dbReference type="KEGG" id="ibu:IB211_01557"/>
<evidence type="ECO:0000313" key="3">
    <source>
        <dbReference type="Proteomes" id="UP000064844"/>
    </source>
</evidence>
<dbReference type="Proteomes" id="UP000064844">
    <property type="component" value="Chromosome"/>
</dbReference>
<accession>A0A0S2W3N4</accession>